<dbReference type="AlphaFoldDB" id="A0AAN6XQE0"/>
<protein>
    <submittedName>
        <fullName evidence="2">Uncharacterized protein</fullName>
    </submittedName>
</protein>
<evidence type="ECO:0000256" key="1">
    <source>
        <dbReference type="SAM" id="MobiDB-lite"/>
    </source>
</evidence>
<comment type="caution">
    <text evidence="2">The sequence shown here is derived from an EMBL/GenBank/DDBJ whole genome shotgun (WGS) entry which is preliminary data.</text>
</comment>
<reference evidence="2" key="2">
    <citation type="submission" date="2023-05" db="EMBL/GenBank/DDBJ databases">
        <authorList>
            <consortium name="Lawrence Berkeley National Laboratory"/>
            <person name="Steindorff A."/>
            <person name="Hensen N."/>
            <person name="Bonometti L."/>
            <person name="Westerberg I."/>
            <person name="Brannstrom I.O."/>
            <person name="Guillou S."/>
            <person name="Cros-Aarteil S."/>
            <person name="Calhoun S."/>
            <person name="Haridas S."/>
            <person name="Kuo A."/>
            <person name="Mondo S."/>
            <person name="Pangilinan J."/>
            <person name="Riley R."/>
            <person name="Labutti K."/>
            <person name="Andreopoulos B."/>
            <person name="Lipzen A."/>
            <person name="Chen C."/>
            <person name="Yanf M."/>
            <person name="Daum C."/>
            <person name="Ng V."/>
            <person name="Clum A."/>
            <person name="Ohm R."/>
            <person name="Martin F."/>
            <person name="Silar P."/>
            <person name="Natvig D."/>
            <person name="Lalanne C."/>
            <person name="Gautier V."/>
            <person name="Ament-Velasquez S.L."/>
            <person name="Kruys A."/>
            <person name="Hutchinson M.I."/>
            <person name="Powell A.J."/>
            <person name="Barry K."/>
            <person name="Miller A.N."/>
            <person name="Grigoriev I.V."/>
            <person name="Debuchy R."/>
            <person name="Gladieux P."/>
            <person name="Thoren M.H."/>
            <person name="Johannesson H."/>
        </authorList>
    </citation>
    <scope>NUCLEOTIDE SEQUENCE</scope>
    <source>
        <strain evidence="2">CBS 315.58</strain>
    </source>
</reference>
<evidence type="ECO:0000313" key="2">
    <source>
        <dbReference type="EMBL" id="KAK4203495.1"/>
    </source>
</evidence>
<accession>A0AAN6XQE0</accession>
<organism evidence="2 3">
    <name type="scientific">Triangularia verruculosa</name>
    <dbReference type="NCBI Taxonomy" id="2587418"/>
    <lineage>
        <taxon>Eukaryota</taxon>
        <taxon>Fungi</taxon>
        <taxon>Dikarya</taxon>
        <taxon>Ascomycota</taxon>
        <taxon>Pezizomycotina</taxon>
        <taxon>Sordariomycetes</taxon>
        <taxon>Sordariomycetidae</taxon>
        <taxon>Sordariales</taxon>
        <taxon>Podosporaceae</taxon>
        <taxon>Triangularia</taxon>
    </lineage>
</organism>
<proteinExistence type="predicted"/>
<feature type="compositionally biased region" description="Basic and acidic residues" evidence="1">
    <location>
        <begin position="346"/>
        <end position="359"/>
    </location>
</feature>
<dbReference type="Proteomes" id="UP001303160">
    <property type="component" value="Unassembled WGS sequence"/>
</dbReference>
<feature type="region of interest" description="Disordered" evidence="1">
    <location>
        <begin position="335"/>
        <end position="386"/>
    </location>
</feature>
<name>A0AAN6XQE0_9PEZI</name>
<dbReference type="EMBL" id="MU863889">
    <property type="protein sequence ID" value="KAK4203495.1"/>
    <property type="molecule type" value="Genomic_DNA"/>
</dbReference>
<evidence type="ECO:0000313" key="3">
    <source>
        <dbReference type="Proteomes" id="UP001303160"/>
    </source>
</evidence>
<gene>
    <name evidence="2" type="ORF">QBC40DRAFT_219441</name>
</gene>
<sequence>MLIRSKETVYNLLPPGITRYLLVKPSADLHSPLHCKLHELAISPRITYDFLIPPAQTKRKTTAFLLNGKDARMHFEIETCLRYLRHETKEQMFWIRPLCINVNSPAEPPLHFRRRFDLINNANRVKAFMGKPARSLNPALASKFLRSFHDLVVNPFGEQPNFGSKEGFERYYNEHIFRQLGDPKEINTGLEQGLKLLCNSIWKEEWTNLQKIGLLKDIDIYVGSMPVPVGAFYTLANYLSQANHFKVKELAGQRLEGVEIGELRAAYRIAEARRKTLRLVGQYQEHIIKNHPLPKFLERELHTVFRTDDKRTPARHRYQQLLEQTREELDKLKKLGFNEQPGRQQEGGKKQPDRQRHETNPGIRRLKVDWRLVNQDGGQDRGTNQG</sequence>
<keyword evidence="3" id="KW-1185">Reference proteome</keyword>
<reference evidence="2" key="1">
    <citation type="journal article" date="2023" name="Mol. Phylogenet. Evol.">
        <title>Genome-scale phylogeny and comparative genomics of the fungal order Sordariales.</title>
        <authorList>
            <person name="Hensen N."/>
            <person name="Bonometti L."/>
            <person name="Westerberg I."/>
            <person name="Brannstrom I.O."/>
            <person name="Guillou S."/>
            <person name="Cros-Aarteil S."/>
            <person name="Calhoun S."/>
            <person name="Haridas S."/>
            <person name="Kuo A."/>
            <person name="Mondo S."/>
            <person name="Pangilinan J."/>
            <person name="Riley R."/>
            <person name="LaButti K."/>
            <person name="Andreopoulos B."/>
            <person name="Lipzen A."/>
            <person name="Chen C."/>
            <person name="Yan M."/>
            <person name="Daum C."/>
            <person name="Ng V."/>
            <person name="Clum A."/>
            <person name="Steindorff A."/>
            <person name="Ohm R.A."/>
            <person name="Martin F."/>
            <person name="Silar P."/>
            <person name="Natvig D.O."/>
            <person name="Lalanne C."/>
            <person name="Gautier V."/>
            <person name="Ament-Velasquez S.L."/>
            <person name="Kruys A."/>
            <person name="Hutchinson M.I."/>
            <person name="Powell A.J."/>
            <person name="Barry K."/>
            <person name="Miller A.N."/>
            <person name="Grigoriev I.V."/>
            <person name="Debuchy R."/>
            <person name="Gladieux P."/>
            <person name="Hiltunen Thoren M."/>
            <person name="Johannesson H."/>
        </authorList>
    </citation>
    <scope>NUCLEOTIDE SEQUENCE</scope>
    <source>
        <strain evidence="2">CBS 315.58</strain>
    </source>
</reference>